<organism evidence="1 2">
    <name type="scientific">Oerskovia rustica</name>
    <dbReference type="NCBI Taxonomy" id="2762237"/>
    <lineage>
        <taxon>Bacteria</taxon>
        <taxon>Bacillati</taxon>
        <taxon>Actinomycetota</taxon>
        <taxon>Actinomycetes</taxon>
        <taxon>Micrococcales</taxon>
        <taxon>Cellulomonadaceae</taxon>
        <taxon>Oerskovia</taxon>
    </lineage>
</organism>
<evidence type="ECO:0000313" key="1">
    <source>
        <dbReference type="EMBL" id="MBD7949260.1"/>
    </source>
</evidence>
<name>A0ABR8RN81_9CELL</name>
<evidence type="ECO:0000313" key="2">
    <source>
        <dbReference type="Proteomes" id="UP000641803"/>
    </source>
</evidence>
<sequence length="153" mass="15194">MTRARGASRSSFDVLARSLAIGVAAGSRASLGLAPPLLTSSLSGPWAVVAKVVSALGVAAELTGDKLPSAGSRLEQPGPPIRMVSGAVGALVLARRAEAGVLFPLLLGAAGGAAGTWGGAAWRAAAVGRRPDWRAAVVEDAFALSLAAFATRP</sequence>
<dbReference type="RefSeq" id="WP_191794497.1">
    <property type="nucleotide sequence ID" value="NZ_JACSQQ010000003.1"/>
</dbReference>
<protein>
    <recommendedName>
        <fullName evidence="3">DUF4126 domain-containing protein</fullName>
    </recommendedName>
</protein>
<keyword evidence="2" id="KW-1185">Reference proteome</keyword>
<comment type="caution">
    <text evidence="1">The sequence shown here is derived from an EMBL/GenBank/DDBJ whole genome shotgun (WGS) entry which is preliminary data.</text>
</comment>
<gene>
    <name evidence="1" type="ORF">H9652_02410</name>
</gene>
<reference evidence="1 2" key="1">
    <citation type="submission" date="2020-08" db="EMBL/GenBank/DDBJ databases">
        <title>A Genomic Blueprint of the Chicken Gut Microbiome.</title>
        <authorList>
            <person name="Gilroy R."/>
            <person name="Ravi A."/>
            <person name="Getino M."/>
            <person name="Pursley I."/>
            <person name="Horton D.L."/>
            <person name="Alikhan N.-F."/>
            <person name="Baker D."/>
            <person name="Gharbi K."/>
            <person name="Hall N."/>
            <person name="Watson M."/>
            <person name="Adriaenssens E.M."/>
            <person name="Foster-Nyarko E."/>
            <person name="Jarju S."/>
            <person name="Secka A."/>
            <person name="Antonio M."/>
            <person name="Oren A."/>
            <person name="Chaudhuri R."/>
            <person name="La Ragione R.M."/>
            <person name="Hildebrand F."/>
            <person name="Pallen M.J."/>
        </authorList>
    </citation>
    <scope>NUCLEOTIDE SEQUENCE [LARGE SCALE GENOMIC DNA]</scope>
    <source>
        <strain evidence="1 2">Sa4CUA1</strain>
    </source>
</reference>
<proteinExistence type="predicted"/>
<accession>A0ABR8RN81</accession>
<dbReference type="EMBL" id="JACSQQ010000003">
    <property type="protein sequence ID" value="MBD7949260.1"/>
    <property type="molecule type" value="Genomic_DNA"/>
</dbReference>
<dbReference type="Proteomes" id="UP000641803">
    <property type="component" value="Unassembled WGS sequence"/>
</dbReference>
<evidence type="ECO:0008006" key="3">
    <source>
        <dbReference type="Google" id="ProtNLM"/>
    </source>
</evidence>